<dbReference type="Proteomes" id="UP000295083">
    <property type="component" value="Unassembled WGS sequence"/>
</dbReference>
<gene>
    <name evidence="2" type="ORF">C8035_v002924</name>
</gene>
<dbReference type="EMBL" id="QAPG01010709">
    <property type="protein sequence ID" value="TDZ14027.1"/>
    <property type="molecule type" value="Genomic_DNA"/>
</dbReference>
<sequence length="138" mass="15283">MPSKDRHRGRVGRPASAAHVREHRVQSRLKGEETRPRPRSGRRRRAGHRAEDGVGGKGSAVANRCRRDRIRPAQRRRDGSPRLERTSVEISVSWTSRTAEQSCSSSIDVANNFHPPPLGANVPPVDYKRTPRLAVGGG</sequence>
<protein>
    <submittedName>
        <fullName evidence="2">Uncharacterized protein</fullName>
    </submittedName>
</protein>
<organism evidence="2 3">
    <name type="scientific">Colletotrichum spinosum</name>
    <dbReference type="NCBI Taxonomy" id="1347390"/>
    <lineage>
        <taxon>Eukaryota</taxon>
        <taxon>Fungi</taxon>
        <taxon>Dikarya</taxon>
        <taxon>Ascomycota</taxon>
        <taxon>Pezizomycotina</taxon>
        <taxon>Sordariomycetes</taxon>
        <taxon>Hypocreomycetidae</taxon>
        <taxon>Glomerellales</taxon>
        <taxon>Glomerellaceae</taxon>
        <taxon>Colletotrichum</taxon>
        <taxon>Colletotrichum orbiculare species complex</taxon>
    </lineage>
</organism>
<evidence type="ECO:0000256" key="1">
    <source>
        <dbReference type="SAM" id="MobiDB-lite"/>
    </source>
</evidence>
<feature type="compositionally biased region" description="Basic and acidic residues" evidence="1">
    <location>
        <begin position="19"/>
        <end position="36"/>
    </location>
</feature>
<feature type="region of interest" description="Disordered" evidence="1">
    <location>
        <begin position="1"/>
        <end position="88"/>
    </location>
</feature>
<feature type="compositionally biased region" description="Basic residues" evidence="1">
    <location>
        <begin position="64"/>
        <end position="74"/>
    </location>
</feature>
<feature type="compositionally biased region" description="Basic and acidic residues" evidence="1">
    <location>
        <begin position="75"/>
        <end position="87"/>
    </location>
</feature>
<feature type="region of interest" description="Disordered" evidence="1">
    <location>
        <begin position="114"/>
        <end position="138"/>
    </location>
</feature>
<comment type="caution">
    <text evidence="2">The sequence shown here is derived from an EMBL/GenBank/DDBJ whole genome shotgun (WGS) entry which is preliminary data.</text>
</comment>
<reference evidence="2 3" key="1">
    <citation type="submission" date="2018-11" db="EMBL/GenBank/DDBJ databases">
        <title>Genome sequence and assembly of Colletotrichum spinosum.</title>
        <authorList>
            <person name="Gan P."/>
            <person name="Shirasu K."/>
        </authorList>
    </citation>
    <scope>NUCLEOTIDE SEQUENCE [LARGE SCALE GENOMIC DNA]</scope>
    <source>
        <strain evidence="2 3">CBS 515.97</strain>
    </source>
</reference>
<feature type="compositionally biased region" description="Basic residues" evidence="1">
    <location>
        <begin position="1"/>
        <end position="11"/>
    </location>
</feature>
<name>A0A4V3HQA8_9PEZI</name>
<proteinExistence type="predicted"/>
<evidence type="ECO:0000313" key="3">
    <source>
        <dbReference type="Proteomes" id="UP000295083"/>
    </source>
</evidence>
<dbReference type="AlphaFoldDB" id="A0A4V3HQA8"/>
<evidence type="ECO:0000313" key="2">
    <source>
        <dbReference type="EMBL" id="TDZ14027.1"/>
    </source>
</evidence>
<feature type="compositionally biased region" description="Basic residues" evidence="1">
    <location>
        <begin position="37"/>
        <end position="47"/>
    </location>
</feature>
<keyword evidence="3" id="KW-1185">Reference proteome</keyword>
<accession>A0A4V3HQA8</accession>